<evidence type="ECO:0000313" key="2">
    <source>
        <dbReference type="EMBL" id="OCF56966.1"/>
    </source>
</evidence>
<feature type="compositionally biased region" description="Low complexity" evidence="1">
    <location>
        <begin position="1"/>
        <end position="15"/>
    </location>
</feature>
<reference evidence="3" key="2">
    <citation type="submission" date="2013-12" db="EMBL/GenBank/DDBJ databases">
        <title>Evolution of pathogenesis and genome organization in the Tremellales.</title>
        <authorList>
            <person name="Cuomo C."/>
            <person name="Litvintseva A."/>
            <person name="Heitman J."/>
            <person name="Chen Y."/>
            <person name="Sun S."/>
            <person name="Springer D."/>
            <person name="Dromer F."/>
            <person name="Young S."/>
            <person name="Zeng Q."/>
            <person name="Chapman S."/>
            <person name="Gujja S."/>
            <person name="Saif S."/>
            <person name="Birren B."/>
        </authorList>
    </citation>
    <scope>NUCLEOTIDE SEQUENCE [LARGE SCALE GENOMIC DNA]</scope>
    <source>
        <strain evidence="3">CBS 10435</strain>
    </source>
</reference>
<dbReference type="EMBL" id="KI669464">
    <property type="protein sequence ID" value="OCF56966.1"/>
    <property type="molecule type" value="Genomic_DNA"/>
</dbReference>
<proteinExistence type="predicted"/>
<feature type="region of interest" description="Disordered" evidence="1">
    <location>
        <begin position="1"/>
        <end position="71"/>
    </location>
</feature>
<accession>A0A1B9IMY9</accession>
<gene>
    <name evidence="2" type="ORF">L486_05822</name>
</gene>
<feature type="compositionally biased region" description="Basic and acidic residues" evidence="1">
    <location>
        <begin position="28"/>
        <end position="42"/>
    </location>
</feature>
<sequence length="205" mass="23425">MSSSSSTSSLTILATPPSPPTSILKSPDSPRSENEKKVRFSEENDYFTIPPRRSRSKHRHRDRSDTRSISSSECSLRKILEVYQSPPASHPRAAGDTKDLINDQCVWGIEEECIGDSYIQSGVERARREREEWLGKPSYRARTLSFSITNFFDIIMDFLNFGSGKVVDDPSELNDMNEYKITTKRRLFRPTTYSIVLNDMTRTTS</sequence>
<name>A0A1B9IMY9_9TREE</name>
<organism evidence="2 3">
    <name type="scientific">Kwoniella mangroviensis CBS 10435</name>
    <dbReference type="NCBI Taxonomy" id="1331196"/>
    <lineage>
        <taxon>Eukaryota</taxon>
        <taxon>Fungi</taxon>
        <taxon>Dikarya</taxon>
        <taxon>Basidiomycota</taxon>
        <taxon>Agaricomycotina</taxon>
        <taxon>Tremellomycetes</taxon>
        <taxon>Tremellales</taxon>
        <taxon>Cryptococcaceae</taxon>
        <taxon>Kwoniella</taxon>
    </lineage>
</organism>
<dbReference type="Proteomes" id="UP000092583">
    <property type="component" value="Unassembled WGS sequence"/>
</dbReference>
<feature type="compositionally biased region" description="Basic residues" evidence="1">
    <location>
        <begin position="52"/>
        <end position="61"/>
    </location>
</feature>
<evidence type="ECO:0000256" key="1">
    <source>
        <dbReference type="SAM" id="MobiDB-lite"/>
    </source>
</evidence>
<dbReference type="OrthoDB" id="10619982at2759"/>
<evidence type="ECO:0000313" key="3">
    <source>
        <dbReference type="Proteomes" id="UP000092583"/>
    </source>
</evidence>
<keyword evidence="3" id="KW-1185">Reference proteome</keyword>
<dbReference type="AlphaFoldDB" id="A0A1B9IMY9"/>
<reference evidence="2 3" key="1">
    <citation type="submission" date="2013-07" db="EMBL/GenBank/DDBJ databases">
        <title>The Genome Sequence of Kwoniella mangroviensis CBS10435.</title>
        <authorList>
            <consortium name="The Broad Institute Genome Sequencing Platform"/>
            <person name="Cuomo C."/>
            <person name="Litvintseva A."/>
            <person name="Chen Y."/>
            <person name="Heitman J."/>
            <person name="Sun S."/>
            <person name="Springer D."/>
            <person name="Dromer F."/>
            <person name="Young S.K."/>
            <person name="Zeng Q."/>
            <person name="Gargeya S."/>
            <person name="Fitzgerald M."/>
            <person name="Abouelleil A."/>
            <person name="Alvarado L."/>
            <person name="Berlin A.M."/>
            <person name="Chapman S.B."/>
            <person name="Dewar J."/>
            <person name="Goldberg J."/>
            <person name="Griggs A."/>
            <person name="Gujja S."/>
            <person name="Hansen M."/>
            <person name="Howarth C."/>
            <person name="Imamovic A."/>
            <person name="Larimer J."/>
            <person name="McCowan C."/>
            <person name="Murphy C."/>
            <person name="Pearson M."/>
            <person name="Priest M."/>
            <person name="Roberts A."/>
            <person name="Saif S."/>
            <person name="Shea T."/>
            <person name="Sykes S."/>
            <person name="Wortman J."/>
            <person name="Nusbaum C."/>
            <person name="Birren B."/>
        </authorList>
    </citation>
    <scope>NUCLEOTIDE SEQUENCE [LARGE SCALE GENOMIC DNA]</scope>
    <source>
        <strain evidence="2 3">CBS 10435</strain>
    </source>
</reference>
<protein>
    <submittedName>
        <fullName evidence="2">Uncharacterized protein</fullName>
    </submittedName>
</protein>